<dbReference type="SUPFAM" id="SSF52833">
    <property type="entry name" value="Thioredoxin-like"/>
    <property type="match status" value="1"/>
</dbReference>
<dbReference type="Gene3D" id="3.40.30.10">
    <property type="entry name" value="Glutaredoxin"/>
    <property type="match status" value="1"/>
</dbReference>
<keyword evidence="4" id="KW-1185">Reference proteome</keyword>
<reference evidence="3 4" key="1">
    <citation type="submission" date="2019-03" db="EMBL/GenBank/DDBJ databases">
        <authorList>
            <person name="Kim M.K.M."/>
        </authorList>
    </citation>
    <scope>NUCLEOTIDE SEQUENCE [LARGE SCALE GENOMIC DNA]</scope>
    <source>
        <strain evidence="3 4">17J68-15</strain>
    </source>
</reference>
<comment type="caution">
    <text evidence="3">The sequence shown here is derived from an EMBL/GenBank/DDBJ whole genome shotgun (WGS) entry which is preliminary data.</text>
</comment>
<evidence type="ECO:0000256" key="1">
    <source>
        <dbReference type="SAM" id="SignalP"/>
    </source>
</evidence>
<dbReference type="InterPro" id="IPR036249">
    <property type="entry name" value="Thioredoxin-like_sf"/>
</dbReference>
<dbReference type="EMBL" id="SKFH01000014">
    <property type="protein sequence ID" value="TCZ71013.1"/>
    <property type="molecule type" value="Genomic_DNA"/>
</dbReference>
<organism evidence="3 4">
    <name type="scientific">Flaviaesturariibacter aridisoli</name>
    <dbReference type="NCBI Taxonomy" id="2545761"/>
    <lineage>
        <taxon>Bacteria</taxon>
        <taxon>Pseudomonadati</taxon>
        <taxon>Bacteroidota</taxon>
        <taxon>Chitinophagia</taxon>
        <taxon>Chitinophagales</taxon>
        <taxon>Chitinophagaceae</taxon>
        <taxon>Flaviaestuariibacter</taxon>
    </lineage>
</organism>
<dbReference type="InterPro" id="IPR013766">
    <property type="entry name" value="Thioredoxin_domain"/>
</dbReference>
<evidence type="ECO:0000313" key="3">
    <source>
        <dbReference type="EMBL" id="TCZ71013.1"/>
    </source>
</evidence>
<proteinExistence type="predicted"/>
<dbReference type="CDD" id="cd02947">
    <property type="entry name" value="TRX_family"/>
    <property type="match status" value="1"/>
</dbReference>
<sequence>MDLLNLSKPSLLQPSRPGFHPIFDKTSRLFMKKILFALSLLASTAVFAQQPEESRDAENGSKVLKGFIPVETLSTDTAFAWYASGIKSFTPNAEALAALRAHKDSVYLLAFGGTWCDDTKQVLPKMMATFQAAGVSADHVTLLGVDRQKHTVQHLSEAFNITNVPTFIVLRNGKEVGRIVEYGSTGLPEKEIGKIVAAGFK</sequence>
<protein>
    <submittedName>
        <fullName evidence="3">Thioredoxin</fullName>
    </submittedName>
</protein>
<accession>A0A4R4E143</accession>
<dbReference type="OrthoDB" id="6398367at2"/>
<gene>
    <name evidence="3" type="ORF">E0486_10340</name>
</gene>
<dbReference type="Pfam" id="PF00085">
    <property type="entry name" value="Thioredoxin"/>
    <property type="match status" value="1"/>
</dbReference>
<evidence type="ECO:0000259" key="2">
    <source>
        <dbReference type="PROSITE" id="PS51352"/>
    </source>
</evidence>
<feature type="signal peptide" evidence="1">
    <location>
        <begin position="1"/>
        <end position="48"/>
    </location>
</feature>
<dbReference type="Proteomes" id="UP000295164">
    <property type="component" value="Unassembled WGS sequence"/>
</dbReference>
<name>A0A4R4E143_9BACT</name>
<evidence type="ECO:0000313" key="4">
    <source>
        <dbReference type="Proteomes" id="UP000295164"/>
    </source>
</evidence>
<feature type="domain" description="Thioredoxin" evidence="2">
    <location>
        <begin position="44"/>
        <end position="201"/>
    </location>
</feature>
<keyword evidence="1" id="KW-0732">Signal</keyword>
<dbReference type="AlphaFoldDB" id="A0A4R4E143"/>
<dbReference type="PROSITE" id="PS51352">
    <property type="entry name" value="THIOREDOXIN_2"/>
    <property type="match status" value="1"/>
</dbReference>
<feature type="chain" id="PRO_5020317241" evidence="1">
    <location>
        <begin position="49"/>
        <end position="201"/>
    </location>
</feature>